<evidence type="ECO:0000256" key="3">
    <source>
        <dbReference type="PROSITE-ProRule" id="PRU01191"/>
    </source>
</evidence>
<keyword evidence="2" id="KW-0804">Transcription</keyword>
<evidence type="ECO:0000313" key="6">
    <source>
        <dbReference type="Proteomes" id="UP001140206"/>
    </source>
</evidence>
<protein>
    <submittedName>
        <fullName evidence="5">GRAS transcription factor</fullName>
    </submittedName>
</protein>
<dbReference type="Proteomes" id="UP001140206">
    <property type="component" value="Chromosome 3"/>
</dbReference>
<comment type="caution">
    <text evidence="5">The sequence shown here is derived from an EMBL/GenBank/DDBJ whole genome shotgun (WGS) entry which is preliminary data.</text>
</comment>
<gene>
    <name evidence="5" type="ORF">LUZ62_063427</name>
</gene>
<dbReference type="PROSITE" id="PS50985">
    <property type="entry name" value="GRAS"/>
    <property type="match status" value="1"/>
</dbReference>
<dbReference type="AlphaFoldDB" id="A0AAV8EG94"/>
<comment type="caution">
    <text evidence="3">Lacks conserved residue(s) required for the propagation of feature annotation.</text>
</comment>
<proteinExistence type="inferred from homology"/>
<name>A0AAV8EG94_9POAL</name>
<reference evidence="5" key="1">
    <citation type="submission" date="2022-08" db="EMBL/GenBank/DDBJ databases">
        <authorList>
            <person name="Marques A."/>
        </authorList>
    </citation>
    <scope>NUCLEOTIDE SEQUENCE</scope>
    <source>
        <strain evidence="5">RhyPub2mFocal</strain>
        <tissue evidence="5">Leaves</tissue>
    </source>
</reference>
<sequence length="309" mass="34914">MDPTLDYLSRYLLEEEIDELNISACKDQAALQDIEKRFYEIVGQKYPPTPNEQPTASSQSESDLSPSSSSTSKSSISVNDALVESIPVMEFHRGIEEGMKFLPIINKLSTDNKENIVSVDSAEVKYKNSGALKLVEKVDLGMMPTPRNSVEPIKDNVYDKVLLDHGDDHLKEEIWSLRETLQLEASSGVLKEIQGDHHELYTLLIHCSEAVAIYDRRIAQELLTKIRLQSSPNGNGIQRLASVLADALEARLAGVGSEYYRGLIAKRFSTPDIYFLKAYHLYLRAAPFARVFYSFSNRMLQQEMPEKFM</sequence>
<dbReference type="Pfam" id="PF03514">
    <property type="entry name" value="GRAS"/>
    <property type="match status" value="1"/>
</dbReference>
<keyword evidence="1" id="KW-0805">Transcription regulation</keyword>
<evidence type="ECO:0000313" key="5">
    <source>
        <dbReference type="EMBL" id="KAJ4779170.1"/>
    </source>
</evidence>
<evidence type="ECO:0000256" key="4">
    <source>
        <dbReference type="SAM" id="MobiDB-lite"/>
    </source>
</evidence>
<feature type="region of interest" description="Disordered" evidence="4">
    <location>
        <begin position="44"/>
        <end position="76"/>
    </location>
</feature>
<evidence type="ECO:0000256" key="1">
    <source>
        <dbReference type="ARBA" id="ARBA00023015"/>
    </source>
</evidence>
<dbReference type="InterPro" id="IPR005202">
    <property type="entry name" value="TF_GRAS"/>
</dbReference>
<accession>A0AAV8EG94</accession>
<feature type="compositionally biased region" description="Low complexity" evidence="4">
    <location>
        <begin position="57"/>
        <end position="76"/>
    </location>
</feature>
<dbReference type="EMBL" id="JAMFTS010000003">
    <property type="protein sequence ID" value="KAJ4779170.1"/>
    <property type="molecule type" value="Genomic_DNA"/>
</dbReference>
<comment type="similarity">
    <text evidence="3">Belongs to the GRAS family.</text>
</comment>
<evidence type="ECO:0000256" key="2">
    <source>
        <dbReference type="ARBA" id="ARBA00023163"/>
    </source>
</evidence>
<keyword evidence="6" id="KW-1185">Reference proteome</keyword>
<organism evidence="5 6">
    <name type="scientific">Rhynchospora pubera</name>
    <dbReference type="NCBI Taxonomy" id="906938"/>
    <lineage>
        <taxon>Eukaryota</taxon>
        <taxon>Viridiplantae</taxon>
        <taxon>Streptophyta</taxon>
        <taxon>Embryophyta</taxon>
        <taxon>Tracheophyta</taxon>
        <taxon>Spermatophyta</taxon>
        <taxon>Magnoliopsida</taxon>
        <taxon>Liliopsida</taxon>
        <taxon>Poales</taxon>
        <taxon>Cyperaceae</taxon>
        <taxon>Cyperoideae</taxon>
        <taxon>Rhynchosporeae</taxon>
        <taxon>Rhynchospora</taxon>
    </lineage>
</organism>
<dbReference type="PANTHER" id="PTHR31636">
    <property type="entry name" value="OSJNBA0084A10.13 PROTEIN-RELATED"/>
    <property type="match status" value="1"/>
</dbReference>